<protein>
    <submittedName>
        <fullName evidence="1">Uncharacterized protein</fullName>
    </submittedName>
</protein>
<dbReference type="AlphaFoldDB" id="A0A9D1F7Z5"/>
<accession>A0A9D1F7Z5</accession>
<dbReference type="EMBL" id="DVJJ01000026">
    <property type="protein sequence ID" value="HIS64040.1"/>
    <property type="molecule type" value="Genomic_DNA"/>
</dbReference>
<proteinExistence type="predicted"/>
<dbReference type="Proteomes" id="UP000886741">
    <property type="component" value="Unassembled WGS sequence"/>
</dbReference>
<evidence type="ECO:0000313" key="1">
    <source>
        <dbReference type="EMBL" id="HIS64040.1"/>
    </source>
</evidence>
<evidence type="ECO:0000313" key="2">
    <source>
        <dbReference type="Proteomes" id="UP000886741"/>
    </source>
</evidence>
<reference evidence="1" key="2">
    <citation type="journal article" date="2021" name="PeerJ">
        <title>Extensive microbial diversity within the chicken gut microbiome revealed by metagenomics and culture.</title>
        <authorList>
            <person name="Gilroy R."/>
            <person name="Ravi A."/>
            <person name="Getino M."/>
            <person name="Pursley I."/>
            <person name="Horton D.L."/>
            <person name="Alikhan N.F."/>
            <person name="Baker D."/>
            <person name="Gharbi K."/>
            <person name="Hall N."/>
            <person name="Watson M."/>
            <person name="Adriaenssens E.M."/>
            <person name="Foster-Nyarko E."/>
            <person name="Jarju S."/>
            <person name="Secka A."/>
            <person name="Antonio M."/>
            <person name="Oren A."/>
            <person name="Chaudhuri R.R."/>
            <person name="La Ragione R."/>
            <person name="Hildebrand F."/>
            <person name="Pallen M.J."/>
        </authorList>
    </citation>
    <scope>NUCLEOTIDE SEQUENCE</scope>
    <source>
        <strain evidence="1">ChiBcec16-1751</strain>
    </source>
</reference>
<sequence>AFLELSSWMGTSLRSGVWTYYEAADQEAIHKTIEYLHQFAPSEELNKMYVLGNHDYQDAAYQTDFNYPQAWLEEAELIDQWIFENEKEIILFLQNILRMHIGCL</sequence>
<organism evidence="1 2">
    <name type="scientific">Candidatus Avoscillospira avistercoris</name>
    <dbReference type="NCBI Taxonomy" id="2840707"/>
    <lineage>
        <taxon>Bacteria</taxon>
        <taxon>Bacillati</taxon>
        <taxon>Bacillota</taxon>
        <taxon>Clostridia</taxon>
        <taxon>Eubacteriales</taxon>
        <taxon>Oscillospiraceae</taxon>
        <taxon>Oscillospiraceae incertae sedis</taxon>
        <taxon>Candidatus Avoscillospira</taxon>
    </lineage>
</organism>
<comment type="caution">
    <text evidence="1">The sequence shown here is derived from an EMBL/GenBank/DDBJ whole genome shotgun (WGS) entry which is preliminary data.</text>
</comment>
<name>A0A9D1F7Z5_9FIRM</name>
<reference evidence="1" key="1">
    <citation type="submission" date="2020-10" db="EMBL/GenBank/DDBJ databases">
        <authorList>
            <person name="Gilroy R."/>
        </authorList>
    </citation>
    <scope>NUCLEOTIDE SEQUENCE</scope>
    <source>
        <strain evidence="1">ChiBcec16-1751</strain>
    </source>
</reference>
<gene>
    <name evidence="1" type="ORF">IAA83_01540</name>
</gene>
<feature type="non-terminal residue" evidence="1">
    <location>
        <position position="1"/>
    </location>
</feature>